<keyword evidence="9" id="KW-1185">Reference proteome</keyword>
<evidence type="ECO:0000256" key="5">
    <source>
        <dbReference type="PROSITE-ProRule" id="PRU00309"/>
    </source>
</evidence>
<sequence>MRGVKTEEGPPRSKCSATGCPTQTGDPGVHIKRFPKDESRRKEWANRIYRPDWQPTIHHFLCEELRKFTVEGKFIIDFNVRNKTQQFRMLYSTKLFPNKETHPLLPVDATFKLSKENIHKTLVQVARADEGRHTLSSHRGVKGSLLSPLKRTLYNPGSMSTKFNPLDVIPNEASTTASEAGVDA</sequence>
<feature type="region of interest" description="Disordered" evidence="6">
    <location>
        <begin position="1"/>
        <end position="33"/>
    </location>
</feature>
<name>A0A9P0F4C3_BEMTA</name>
<evidence type="ECO:0000256" key="3">
    <source>
        <dbReference type="ARBA" id="ARBA00022833"/>
    </source>
</evidence>
<keyword evidence="4 5" id="KW-0238">DNA-binding</keyword>
<protein>
    <recommendedName>
        <fullName evidence="7">THAP-type domain-containing protein</fullName>
    </recommendedName>
</protein>
<gene>
    <name evidence="8" type="ORF">BEMITA_LOCUS6556</name>
</gene>
<organism evidence="8 9">
    <name type="scientific">Bemisia tabaci</name>
    <name type="common">Sweetpotato whitefly</name>
    <name type="synonym">Aleurodes tabaci</name>
    <dbReference type="NCBI Taxonomy" id="7038"/>
    <lineage>
        <taxon>Eukaryota</taxon>
        <taxon>Metazoa</taxon>
        <taxon>Ecdysozoa</taxon>
        <taxon>Arthropoda</taxon>
        <taxon>Hexapoda</taxon>
        <taxon>Insecta</taxon>
        <taxon>Pterygota</taxon>
        <taxon>Neoptera</taxon>
        <taxon>Paraneoptera</taxon>
        <taxon>Hemiptera</taxon>
        <taxon>Sternorrhyncha</taxon>
        <taxon>Aleyrodoidea</taxon>
        <taxon>Aleyrodidae</taxon>
        <taxon>Aleyrodinae</taxon>
        <taxon>Bemisia</taxon>
    </lineage>
</organism>
<evidence type="ECO:0000259" key="7">
    <source>
        <dbReference type="PROSITE" id="PS50950"/>
    </source>
</evidence>
<dbReference type="Pfam" id="PF05485">
    <property type="entry name" value="THAP"/>
    <property type="match status" value="1"/>
</dbReference>
<dbReference type="AlphaFoldDB" id="A0A9P0F4C3"/>
<keyword evidence="3" id="KW-0862">Zinc</keyword>
<evidence type="ECO:0000313" key="8">
    <source>
        <dbReference type="EMBL" id="CAH0387554.1"/>
    </source>
</evidence>
<feature type="compositionally biased region" description="Basic and acidic residues" evidence="6">
    <location>
        <begin position="1"/>
        <end position="11"/>
    </location>
</feature>
<dbReference type="GO" id="GO:0008270">
    <property type="term" value="F:zinc ion binding"/>
    <property type="evidence" value="ECO:0007669"/>
    <property type="project" value="UniProtKB-KW"/>
</dbReference>
<proteinExistence type="predicted"/>
<dbReference type="GO" id="GO:0003677">
    <property type="term" value="F:DNA binding"/>
    <property type="evidence" value="ECO:0007669"/>
    <property type="project" value="UniProtKB-UniRule"/>
</dbReference>
<keyword evidence="1" id="KW-0479">Metal-binding</keyword>
<feature type="compositionally biased region" description="Polar residues" evidence="6">
    <location>
        <begin position="15"/>
        <end position="25"/>
    </location>
</feature>
<evidence type="ECO:0000256" key="2">
    <source>
        <dbReference type="ARBA" id="ARBA00022771"/>
    </source>
</evidence>
<accession>A0A9P0F4C3</accession>
<evidence type="ECO:0000256" key="4">
    <source>
        <dbReference type="ARBA" id="ARBA00023125"/>
    </source>
</evidence>
<dbReference type="PROSITE" id="PS50950">
    <property type="entry name" value="ZF_THAP"/>
    <property type="match status" value="1"/>
</dbReference>
<dbReference type="SUPFAM" id="SSF57716">
    <property type="entry name" value="Glucocorticoid receptor-like (DNA-binding domain)"/>
    <property type="match status" value="1"/>
</dbReference>
<dbReference type="Proteomes" id="UP001152759">
    <property type="component" value="Chromosome 3"/>
</dbReference>
<reference evidence="8" key="1">
    <citation type="submission" date="2021-12" db="EMBL/GenBank/DDBJ databases">
        <authorList>
            <person name="King R."/>
        </authorList>
    </citation>
    <scope>NUCLEOTIDE SEQUENCE</scope>
</reference>
<dbReference type="EMBL" id="OU963864">
    <property type="protein sequence ID" value="CAH0387554.1"/>
    <property type="molecule type" value="Genomic_DNA"/>
</dbReference>
<evidence type="ECO:0000313" key="9">
    <source>
        <dbReference type="Proteomes" id="UP001152759"/>
    </source>
</evidence>
<feature type="domain" description="THAP-type" evidence="7">
    <location>
        <begin position="10"/>
        <end position="100"/>
    </location>
</feature>
<keyword evidence="2 5" id="KW-0863">Zinc-finger</keyword>
<evidence type="ECO:0000256" key="1">
    <source>
        <dbReference type="ARBA" id="ARBA00022723"/>
    </source>
</evidence>
<dbReference type="InterPro" id="IPR006612">
    <property type="entry name" value="THAP_Znf"/>
</dbReference>
<evidence type="ECO:0000256" key="6">
    <source>
        <dbReference type="SAM" id="MobiDB-lite"/>
    </source>
</evidence>